<reference evidence="3 4" key="1">
    <citation type="submission" date="2019-07" db="EMBL/GenBank/DDBJ databases">
        <title>WGS assembly of Gossypium tomentosum.</title>
        <authorList>
            <person name="Chen Z.J."/>
            <person name="Sreedasyam A."/>
            <person name="Ando A."/>
            <person name="Song Q."/>
            <person name="De L."/>
            <person name="Hulse-Kemp A."/>
            <person name="Ding M."/>
            <person name="Ye W."/>
            <person name="Kirkbride R."/>
            <person name="Jenkins J."/>
            <person name="Plott C."/>
            <person name="Lovell J."/>
            <person name="Lin Y.-M."/>
            <person name="Vaughn R."/>
            <person name="Liu B."/>
            <person name="Li W."/>
            <person name="Simpson S."/>
            <person name="Scheffler B."/>
            <person name="Saski C."/>
            <person name="Grover C."/>
            <person name="Hu G."/>
            <person name="Conover J."/>
            <person name="Carlson J."/>
            <person name="Shu S."/>
            <person name="Boston L."/>
            <person name="Williams M."/>
            <person name="Peterson D."/>
            <person name="Mcgee K."/>
            <person name="Jones D."/>
            <person name="Wendel J."/>
            <person name="Stelly D."/>
            <person name="Grimwood J."/>
            <person name="Schmutz J."/>
        </authorList>
    </citation>
    <scope>NUCLEOTIDE SEQUENCE [LARGE SCALE GENOMIC DNA]</scope>
    <source>
        <strain evidence="3">7179.01</strain>
    </source>
</reference>
<keyword evidence="2" id="KW-0812">Transmembrane</keyword>
<evidence type="ECO:0000256" key="2">
    <source>
        <dbReference type="SAM" id="Phobius"/>
    </source>
</evidence>
<dbReference type="EMBL" id="CM017633">
    <property type="protein sequence ID" value="TYH45259.1"/>
    <property type="molecule type" value="Genomic_DNA"/>
</dbReference>
<feature type="region of interest" description="Disordered" evidence="1">
    <location>
        <begin position="49"/>
        <end position="68"/>
    </location>
</feature>
<feature type="transmembrane region" description="Helical" evidence="2">
    <location>
        <begin position="20"/>
        <end position="47"/>
    </location>
</feature>
<evidence type="ECO:0000313" key="4">
    <source>
        <dbReference type="Proteomes" id="UP000322667"/>
    </source>
</evidence>
<name>A0A5D2IT21_GOSTO</name>
<evidence type="ECO:0000313" key="3">
    <source>
        <dbReference type="EMBL" id="TYH45259.1"/>
    </source>
</evidence>
<proteinExistence type="predicted"/>
<keyword evidence="4" id="KW-1185">Reference proteome</keyword>
<protein>
    <submittedName>
        <fullName evidence="3">Uncharacterized protein</fullName>
    </submittedName>
</protein>
<keyword evidence="2" id="KW-1133">Transmembrane helix</keyword>
<dbReference type="AlphaFoldDB" id="A0A5D2IT21"/>
<sequence>MASRKHQYSATKLSSSQAMHISTALLLLFLILSSLFLISLIIFLCAGHPNSGKPRKRERGSGAGGGCGAACEGCGGGC</sequence>
<gene>
    <name evidence="3" type="ORF">ES332_D11G252900v1</name>
</gene>
<accession>A0A5D2IT21</accession>
<evidence type="ECO:0000256" key="1">
    <source>
        <dbReference type="SAM" id="MobiDB-lite"/>
    </source>
</evidence>
<keyword evidence="2" id="KW-0472">Membrane</keyword>
<dbReference type="Proteomes" id="UP000322667">
    <property type="component" value="Chromosome D11"/>
</dbReference>
<organism evidence="3 4">
    <name type="scientific">Gossypium tomentosum</name>
    <name type="common">Hawaiian cotton</name>
    <name type="synonym">Gossypium sandvicense</name>
    <dbReference type="NCBI Taxonomy" id="34277"/>
    <lineage>
        <taxon>Eukaryota</taxon>
        <taxon>Viridiplantae</taxon>
        <taxon>Streptophyta</taxon>
        <taxon>Embryophyta</taxon>
        <taxon>Tracheophyta</taxon>
        <taxon>Spermatophyta</taxon>
        <taxon>Magnoliopsida</taxon>
        <taxon>eudicotyledons</taxon>
        <taxon>Gunneridae</taxon>
        <taxon>Pentapetalae</taxon>
        <taxon>rosids</taxon>
        <taxon>malvids</taxon>
        <taxon>Malvales</taxon>
        <taxon>Malvaceae</taxon>
        <taxon>Malvoideae</taxon>
        <taxon>Gossypium</taxon>
    </lineage>
</organism>